<evidence type="ECO:0000256" key="2">
    <source>
        <dbReference type="ARBA" id="ARBA00010701"/>
    </source>
</evidence>
<name>A0A5N5T259_9CRUS</name>
<feature type="domain" description="Lipase" evidence="5">
    <location>
        <begin position="1"/>
        <end position="71"/>
    </location>
</feature>
<dbReference type="SUPFAM" id="SSF53474">
    <property type="entry name" value="alpha/beta-Hydrolases"/>
    <property type="match status" value="1"/>
</dbReference>
<dbReference type="InterPro" id="IPR013818">
    <property type="entry name" value="Lipase"/>
</dbReference>
<evidence type="ECO:0000256" key="3">
    <source>
        <dbReference type="ARBA" id="ARBA00022525"/>
    </source>
</evidence>
<dbReference type="GO" id="GO:0016042">
    <property type="term" value="P:lipid catabolic process"/>
    <property type="evidence" value="ECO:0007669"/>
    <property type="project" value="TreeGrafter"/>
</dbReference>
<sequence>YPNGGVHQPGCPSLSISSCSHQRVHDLYIESIRPKDKTFKSWPCENYEKFQNGSCPNCYPPGCLDMGYHVSPNLEGDFFLTQTCSPFAKAYVQN</sequence>
<proteinExistence type="inferred from homology"/>
<dbReference type="AlphaFoldDB" id="A0A5N5T259"/>
<evidence type="ECO:0000256" key="4">
    <source>
        <dbReference type="RuleBase" id="RU004262"/>
    </source>
</evidence>
<evidence type="ECO:0000256" key="1">
    <source>
        <dbReference type="ARBA" id="ARBA00004613"/>
    </source>
</evidence>
<accession>A0A5N5T259</accession>
<protein>
    <submittedName>
        <fullName evidence="6">Lipase member H</fullName>
    </submittedName>
</protein>
<comment type="subcellular location">
    <subcellularLocation>
        <location evidence="1">Secreted</location>
    </subcellularLocation>
</comment>
<gene>
    <name evidence="6" type="primary">LIPH_0</name>
    <name evidence="6" type="ORF">Anas_12275</name>
</gene>
<dbReference type="PANTHER" id="PTHR11610">
    <property type="entry name" value="LIPASE"/>
    <property type="match status" value="1"/>
</dbReference>
<dbReference type="EMBL" id="SEYY01013542">
    <property type="protein sequence ID" value="KAB7500581.1"/>
    <property type="molecule type" value="Genomic_DNA"/>
</dbReference>
<keyword evidence="3" id="KW-0964">Secreted</keyword>
<comment type="similarity">
    <text evidence="2 4">Belongs to the AB hydrolase superfamily. Lipase family.</text>
</comment>
<dbReference type="GO" id="GO:0016298">
    <property type="term" value="F:lipase activity"/>
    <property type="evidence" value="ECO:0007669"/>
    <property type="project" value="InterPro"/>
</dbReference>
<organism evidence="6 7">
    <name type="scientific">Armadillidium nasatum</name>
    <dbReference type="NCBI Taxonomy" id="96803"/>
    <lineage>
        <taxon>Eukaryota</taxon>
        <taxon>Metazoa</taxon>
        <taxon>Ecdysozoa</taxon>
        <taxon>Arthropoda</taxon>
        <taxon>Crustacea</taxon>
        <taxon>Multicrustacea</taxon>
        <taxon>Malacostraca</taxon>
        <taxon>Eumalacostraca</taxon>
        <taxon>Peracarida</taxon>
        <taxon>Isopoda</taxon>
        <taxon>Oniscidea</taxon>
        <taxon>Crinocheta</taxon>
        <taxon>Armadillidiidae</taxon>
        <taxon>Armadillidium</taxon>
    </lineage>
</organism>
<reference evidence="6 7" key="1">
    <citation type="journal article" date="2019" name="PLoS Biol.">
        <title>Sex chromosomes control vertical transmission of feminizing Wolbachia symbionts in an isopod.</title>
        <authorList>
            <person name="Becking T."/>
            <person name="Chebbi M.A."/>
            <person name="Giraud I."/>
            <person name="Moumen B."/>
            <person name="Laverre T."/>
            <person name="Caubet Y."/>
            <person name="Peccoud J."/>
            <person name="Gilbert C."/>
            <person name="Cordaux R."/>
        </authorList>
    </citation>
    <scope>NUCLEOTIDE SEQUENCE [LARGE SCALE GENOMIC DNA]</scope>
    <source>
        <strain evidence="6">ANa2</strain>
        <tissue evidence="6">Whole body excluding digestive tract and cuticle</tissue>
    </source>
</reference>
<dbReference type="InterPro" id="IPR029058">
    <property type="entry name" value="AB_hydrolase_fold"/>
</dbReference>
<dbReference type="Gene3D" id="3.40.50.1820">
    <property type="entry name" value="alpha/beta hydrolase"/>
    <property type="match status" value="1"/>
</dbReference>
<evidence type="ECO:0000313" key="7">
    <source>
        <dbReference type="Proteomes" id="UP000326759"/>
    </source>
</evidence>
<dbReference type="Pfam" id="PF00151">
    <property type="entry name" value="Lipase"/>
    <property type="match status" value="1"/>
</dbReference>
<feature type="non-terminal residue" evidence="6">
    <location>
        <position position="1"/>
    </location>
</feature>
<dbReference type="OrthoDB" id="6377832at2759"/>
<dbReference type="Proteomes" id="UP000326759">
    <property type="component" value="Unassembled WGS sequence"/>
</dbReference>
<dbReference type="GO" id="GO:0005615">
    <property type="term" value="C:extracellular space"/>
    <property type="evidence" value="ECO:0007669"/>
    <property type="project" value="TreeGrafter"/>
</dbReference>
<dbReference type="InterPro" id="IPR000734">
    <property type="entry name" value="TAG_lipase"/>
</dbReference>
<comment type="caution">
    <text evidence="6">The sequence shown here is derived from an EMBL/GenBank/DDBJ whole genome shotgun (WGS) entry which is preliminary data.</text>
</comment>
<evidence type="ECO:0000259" key="5">
    <source>
        <dbReference type="Pfam" id="PF00151"/>
    </source>
</evidence>
<dbReference type="PANTHER" id="PTHR11610:SF178">
    <property type="entry name" value="LIPASE MEMBER H-A-LIKE PROTEIN"/>
    <property type="match status" value="1"/>
</dbReference>
<evidence type="ECO:0000313" key="6">
    <source>
        <dbReference type="EMBL" id="KAB7500581.1"/>
    </source>
</evidence>
<keyword evidence="7" id="KW-1185">Reference proteome</keyword>